<evidence type="ECO:0000313" key="3">
    <source>
        <dbReference type="Proteomes" id="UP000694680"/>
    </source>
</evidence>
<dbReference type="AlphaFoldDB" id="A0A8C5DSS2"/>
<protein>
    <submittedName>
        <fullName evidence="2">Uncharacterized protein</fullName>
    </submittedName>
</protein>
<reference evidence="2" key="1">
    <citation type="submission" date="2025-08" db="UniProtKB">
        <authorList>
            <consortium name="Ensembl"/>
        </authorList>
    </citation>
    <scope>IDENTIFICATION</scope>
</reference>
<evidence type="ECO:0000313" key="2">
    <source>
        <dbReference type="Ensembl" id="ENSGWIP00000011337.1"/>
    </source>
</evidence>
<evidence type="ECO:0000256" key="1">
    <source>
        <dbReference type="SAM" id="Phobius"/>
    </source>
</evidence>
<keyword evidence="3" id="KW-1185">Reference proteome</keyword>
<dbReference type="Proteomes" id="UP000694680">
    <property type="component" value="Unassembled WGS sequence"/>
</dbReference>
<organism evidence="2 3">
    <name type="scientific">Gouania willdenowi</name>
    <name type="common">Blunt-snouted clingfish</name>
    <name type="synonym">Lepadogaster willdenowi</name>
    <dbReference type="NCBI Taxonomy" id="441366"/>
    <lineage>
        <taxon>Eukaryota</taxon>
        <taxon>Metazoa</taxon>
        <taxon>Chordata</taxon>
        <taxon>Craniata</taxon>
        <taxon>Vertebrata</taxon>
        <taxon>Euteleostomi</taxon>
        <taxon>Actinopterygii</taxon>
        <taxon>Neopterygii</taxon>
        <taxon>Teleostei</taxon>
        <taxon>Neoteleostei</taxon>
        <taxon>Acanthomorphata</taxon>
        <taxon>Ovalentaria</taxon>
        <taxon>Blenniimorphae</taxon>
        <taxon>Blenniiformes</taxon>
        <taxon>Gobiesocoidei</taxon>
        <taxon>Gobiesocidae</taxon>
        <taxon>Gobiesocinae</taxon>
        <taxon>Gouania</taxon>
    </lineage>
</organism>
<feature type="transmembrane region" description="Helical" evidence="1">
    <location>
        <begin position="48"/>
        <end position="66"/>
    </location>
</feature>
<keyword evidence="1" id="KW-0472">Membrane</keyword>
<feature type="transmembrane region" description="Helical" evidence="1">
    <location>
        <begin position="90"/>
        <end position="110"/>
    </location>
</feature>
<keyword evidence="1" id="KW-0812">Transmembrane</keyword>
<reference evidence="2" key="2">
    <citation type="submission" date="2025-09" db="UniProtKB">
        <authorList>
            <consortium name="Ensembl"/>
        </authorList>
    </citation>
    <scope>IDENTIFICATION</scope>
</reference>
<accession>A0A8C5DSS2</accession>
<sequence>WRDVSVGILLVTDDGLTTDEDLHLSPLSSSLIVEGGIILDDMKSLPQALLLVFGLIYSLNLEYFKLMKNTLNFIQMVILGLGGNKLPPKLQLYVTFYFPLIIIFFSMEIISTEY</sequence>
<name>A0A8C5DSS2_GOUWI</name>
<dbReference type="Ensembl" id="ENSGWIT00000012627.1">
    <property type="protein sequence ID" value="ENSGWIP00000011337.1"/>
    <property type="gene ID" value="ENSGWIG00000006655.1"/>
</dbReference>
<keyword evidence="1" id="KW-1133">Transmembrane helix</keyword>
<proteinExistence type="predicted"/>